<feature type="transmembrane region" description="Helical" evidence="7">
    <location>
        <begin position="129"/>
        <end position="149"/>
    </location>
</feature>
<feature type="transmembrane region" description="Helical" evidence="7">
    <location>
        <begin position="50"/>
        <end position="68"/>
    </location>
</feature>
<dbReference type="KEGG" id="pus:CKA81_13585"/>
<dbReference type="PIRSF" id="PIRSF006066">
    <property type="entry name" value="HI0050"/>
    <property type="match status" value="1"/>
</dbReference>
<keyword evidence="4 7" id="KW-0812">Transmembrane</keyword>
<keyword evidence="2" id="KW-1003">Cell membrane</keyword>
<evidence type="ECO:0000256" key="7">
    <source>
        <dbReference type="RuleBase" id="RU369079"/>
    </source>
</evidence>
<keyword evidence="10" id="KW-1185">Reference proteome</keyword>
<feature type="transmembrane region" description="Helical" evidence="7">
    <location>
        <begin position="169"/>
        <end position="191"/>
    </location>
</feature>
<feature type="transmembrane region" description="Helical" evidence="7">
    <location>
        <begin position="311"/>
        <end position="328"/>
    </location>
</feature>
<evidence type="ECO:0000313" key="10">
    <source>
        <dbReference type="Proteomes" id="UP000283474"/>
    </source>
</evidence>
<sequence>MTATILLVTLLVLILLNIPVAFAIGVTCVGYLLFSDISLAILGQRVSQGIYSYPFLALPMFVFAGVLMEFGGITRRLMRLANALIGHIAGGLAAVTVLGNALFGTLCGSAIGGTAAVGSIMIPAMKEKGYSASFSASLQGCCGILSSLIPPSLTMVIMGVTGNISIADLLIGGFLPGVLMAALLMAVAVGISKRRGYGQGSQVEAGELGRAFVGALPTLMLPVIILGGIFGGIVTVTEAAVLAVVYAFFLSCFVYREIRFQDLPNVCMKVLRIAVPIQLIVAISAMFAWIVTTEQITQNFVMLFTQMTSDPLMFLLLISGFLLILGTFMESNALIIILIPILMPVVAQYGIDPVHFAILFVTNLCIGAVTPPLGVTLMTASKIAEIRLSEACRSLWPFLMAMVATLVLVVLVPGLSTWLPSLMR</sequence>
<dbReference type="EMBL" id="CP022987">
    <property type="protein sequence ID" value="QAA94762.1"/>
    <property type="molecule type" value="Genomic_DNA"/>
</dbReference>
<feature type="transmembrane region" description="Helical" evidence="7">
    <location>
        <begin position="270"/>
        <end position="291"/>
    </location>
</feature>
<evidence type="ECO:0000313" key="9">
    <source>
        <dbReference type="EMBL" id="QAA94762.1"/>
    </source>
</evidence>
<dbReference type="RefSeq" id="WP_128355757.1">
    <property type="nucleotide sequence ID" value="NZ_CP022987.1"/>
</dbReference>
<evidence type="ECO:0000256" key="4">
    <source>
        <dbReference type="ARBA" id="ARBA00022692"/>
    </source>
</evidence>
<keyword evidence="5 7" id="KW-1133">Transmembrane helix</keyword>
<evidence type="ECO:0000256" key="1">
    <source>
        <dbReference type="ARBA" id="ARBA00004429"/>
    </source>
</evidence>
<dbReference type="GO" id="GO:0005886">
    <property type="term" value="C:plasma membrane"/>
    <property type="evidence" value="ECO:0007669"/>
    <property type="project" value="UniProtKB-SubCell"/>
</dbReference>
<feature type="transmembrane region" description="Helical" evidence="7">
    <location>
        <begin position="239"/>
        <end position="258"/>
    </location>
</feature>
<evidence type="ECO:0000256" key="5">
    <source>
        <dbReference type="ARBA" id="ARBA00022989"/>
    </source>
</evidence>
<organism evidence="9 10">
    <name type="scientific">Pollutimonas thiosulfatoxidans</name>
    <dbReference type="NCBI Taxonomy" id="2028345"/>
    <lineage>
        <taxon>Bacteria</taxon>
        <taxon>Pseudomonadati</taxon>
        <taxon>Pseudomonadota</taxon>
        <taxon>Betaproteobacteria</taxon>
        <taxon>Burkholderiales</taxon>
        <taxon>Alcaligenaceae</taxon>
        <taxon>Pollutimonas</taxon>
    </lineage>
</organism>
<dbReference type="NCBIfam" id="TIGR00786">
    <property type="entry name" value="dctM"/>
    <property type="match status" value="1"/>
</dbReference>
<gene>
    <name evidence="9" type="ORF">CKA81_13585</name>
</gene>
<feature type="transmembrane region" description="Helical" evidence="7">
    <location>
        <begin position="398"/>
        <end position="419"/>
    </location>
</feature>
<evidence type="ECO:0000256" key="3">
    <source>
        <dbReference type="ARBA" id="ARBA00022519"/>
    </source>
</evidence>
<keyword evidence="3 7" id="KW-0997">Cell inner membrane</keyword>
<feature type="transmembrane region" description="Helical" evidence="7">
    <location>
        <begin position="80"/>
        <end position="97"/>
    </location>
</feature>
<protein>
    <recommendedName>
        <fullName evidence="7">TRAP transporter large permease protein</fullName>
    </recommendedName>
</protein>
<dbReference type="PANTHER" id="PTHR33362:SF2">
    <property type="entry name" value="TRAP TRANSPORTER LARGE PERMEASE PROTEIN"/>
    <property type="match status" value="1"/>
</dbReference>
<comment type="similarity">
    <text evidence="7">Belongs to the TRAP transporter large permease family.</text>
</comment>
<dbReference type="InterPro" id="IPR004681">
    <property type="entry name" value="TRAP_DctM"/>
</dbReference>
<feature type="transmembrane region" description="Helical" evidence="7">
    <location>
        <begin position="212"/>
        <end position="233"/>
    </location>
</feature>
<evidence type="ECO:0000256" key="6">
    <source>
        <dbReference type="ARBA" id="ARBA00023136"/>
    </source>
</evidence>
<dbReference type="OrthoDB" id="9777699at2"/>
<dbReference type="InterPro" id="IPR010656">
    <property type="entry name" value="DctM"/>
</dbReference>
<accession>A0A410GEN8</accession>
<proteinExistence type="inferred from homology"/>
<dbReference type="AlphaFoldDB" id="A0A410GEN8"/>
<evidence type="ECO:0000259" key="8">
    <source>
        <dbReference type="Pfam" id="PF06808"/>
    </source>
</evidence>
<feature type="transmembrane region" description="Helical" evidence="7">
    <location>
        <begin position="103"/>
        <end position="122"/>
    </location>
</feature>
<feature type="transmembrane region" description="Helical" evidence="7">
    <location>
        <begin position="357"/>
        <end position="377"/>
    </location>
</feature>
<feature type="domain" description="TRAP C4-dicarboxylate transport system permease DctM subunit" evidence="8">
    <location>
        <begin position="7"/>
        <end position="415"/>
    </location>
</feature>
<feature type="transmembrane region" description="Helical" evidence="7">
    <location>
        <begin position="333"/>
        <end position="351"/>
    </location>
</feature>
<comment type="subcellular location">
    <subcellularLocation>
        <location evidence="1 7">Cell inner membrane</location>
        <topology evidence="1 7">Multi-pass membrane protein</topology>
    </subcellularLocation>
</comment>
<comment type="subunit">
    <text evidence="7">The complex comprises the extracytoplasmic solute receptor protein and the two transmembrane proteins.</text>
</comment>
<dbReference type="PANTHER" id="PTHR33362">
    <property type="entry name" value="SIALIC ACID TRAP TRANSPORTER PERMEASE PROTEIN SIAT-RELATED"/>
    <property type="match status" value="1"/>
</dbReference>
<dbReference type="Proteomes" id="UP000283474">
    <property type="component" value="Chromosome"/>
</dbReference>
<evidence type="ECO:0000256" key="2">
    <source>
        <dbReference type="ARBA" id="ARBA00022475"/>
    </source>
</evidence>
<dbReference type="GO" id="GO:0022857">
    <property type="term" value="F:transmembrane transporter activity"/>
    <property type="evidence" value="ECO:0007669"/>
    <property type="project" value="UniProtKB-UniRule"/>
</dbReference>
<keyword evidence="7" id="KW-0813">Transport</keyword>
<name>A0A410GEN8_9BURK</name>
<reference evidence="9 10" key="1">
    <citation type="submission" date="2017-08" db="EMBL/GenBank/DDBJ databases">
        <authorList>
            <person name="Park S.-J."/>
            <person name="Kim H."/>
        </authorList>
    </citation>
    <scope>NUCLEOTIDE SEQUENCE [LARGE SCALE GENOMIC DNA]</scope>
    <source>
        <strain evidence="10">ye3</strain>
    </source>
</reference>
<keyword evidence="6 7" id="KW-0472">Membrane</keyword>
<dbReference type="Pfam" id="PF06808">
    <property type="entry name" value="DctM"/>
    <property type="match status" value="1"/>
</dbReference>
<comment type="function">
    <text evidence="7">Part of the tripartite ATP-independent periplasmic (TRAP) transport system.</text>
</comment>